<dbReference type="Proteomes" id="UP001231189">
    <property type="component" value="Unassembled WGS sequence"/>
</dbReference>
<evidence type="ECO:0000259" key="2">
    <source>
        <dbReference type="Pfam" id="PF13456"/>
    </source>
</evidence>
<evidence type="ECO:0000313" key="4">
    <source>
        <dbReference type="EMBL" id="KAK1627640.1"/>
    </source>
</evidence>
<dbReference type="Pfam" id="PF13966">
    <property type="entry name" value="zf-RVT"/>
    <property type="match status" value="1"/>
</dbReference>
<accession>A0AAD8RMQ6</accession>
<dbReference type="InterPro" id="IPR026960">
    <property type="entry name" value="RVT-Znf"/>
</dbReference>
<reference evidence="4" key="1">
    <citation type="submission" date="2023-07" db="EMBL/GenBank/DDBJ databases">
        <title>A chromosome-level genome assembly of Lolium multiflorum.</title>
        <authorList>
            <person name="Chen Y."/>
            <person name="Copetti D."/>
            <person name="Kolliker R."/>
            <person name="Studer B."/>
        </authorList>
    </citation>
    <scope>NUCLEOTIDE SEQUENCE</scope>
    <source>
        <strain evidence="4">02402/16</strain>
        <tissue evidence="4">Leaf</tissue>
    </source>
</reference>
<feature type="region of interest" description="Disordered" evidence="1">
    <location>
        <begin position="786"/>
        <end position="805"/>
    </location>
</feature>
<dbReference type="GO" id="GO:0004523">
    <property type="term" value="F:RNA-DNA hybrid ribonuclease activity"/>
    <property type="evidence" value="ECO:0007669"/>
    <property type="project" value="InterPro"/>
</dbReference>
<dbReference type="Gene3D" id="3.30.420.10">
    <property type="entry name" value="Ribonuclease H-like superfamily/Ribonuclease H"/>
    <property type="match status" value="1"/>
</dbReference>
<dbReference type="InterPro" id="IPR044730">
    <property type="entry name" value="RNase_H-like_dom_plant"/>
</dbReference>
<evidence type="ECO:0000313" key="5">
    <source>
        <dbReference type="Proteomes" id="UP001231189"/>
    </source>
</evidence>
<dbReference type="SUPFAM" id="SSF53098">
    <property type="entry name" value="Ribonuclease H-like"/>
    <property type="match status" value="1"/>
</dbReference>
<evidence type="ECO:0008006" key="6">
    <source>
        <dbReference type="Google" id="ProtNLM"/>
    </source>
</evidence>
<keyword evidence="5" id="KW-1185">Reference proteome</keyword>
<proteinExistence type="predicted"/>
<dbReference type="InterPro" id="IPR036397">
    <property type="entry name" value="RNaseH_sf"/>
</dbReference>
<organism evidence="4 5">
    <name type="scientific">Lolium multiflorum</name>
    <name type="common">Italian ryegrass</name>
    <name type="synonym">Lolium perenne subsp. multiflorum</name>
    <dbReference type="NCBI Taxonomy" id="4521"/>
    <lineage>
        <taxon>Eukaryota</taxon>
        <taxon>Viridiplantae</taxon>
        <taxon>Streptophyta</taxon>
        <taxon>Embryophyta</taxon>
        <taxon>Tracheophyta</taxon>
        <taxon>Spermatophyta</taxon>
        <taxon>Magnoliopsida</taxon>
        <taxon>Liliopsida</taxon>
        <taxon>Poales</taxon>
        <taxon>Poaceae</taxon>
        <taxon>BOP clade</taxon>
        <taxon>Pooideae</taxon>
        <taxon>Poodae</taxon>
        <taxon>Poeae</taxon>
        <taxon>Poeae Chloroplast Group 2 (Poeae type)</taxon>
        <taxon>Loliodinae</taxon>
        <taxon>Loliinae</taxon>
        <taxon>Lolium</taxon>
    </lineage>
</organism>
<dbReference type="PANTHER" id="PTHR33116:SF86">
    <property type="entry name" value="REVERSE TRANSCRIPTASE DOMAIN-CONTAINING PROTEIN"/>
    <property type="match status" value="1"/>
</dbReference>
<dbReference type="Pfam" id="PF13456">
    <property type="entry name" value="RVT_3"/>
    <property type="match status" value="1"/>
</dbReference>
<comment type="caution">
    <text evidence="4">The sequence shown here is derived from an EMBL/GenBank/DDBJ whole genome shotgun (WGS) entry which is preliminary data.</text>
</comment>
<protein>
    <recommendedName>
        <fullName evidence="6">RNase H type-1 domain-containing protein</fullName>
    </recommendedName>
</protein>
<dbReference type="AlphaFoldDB" id="A0AAD8RMQ6"/>
<dbReference type="CDD" id="cd06222">
    <property type="entry name" value="RNase_H_like"/>
    <property type="match status" value="1"/>
</dbReference>
<feature type="domain" description="RNase H type-1" evidence="2">
    <location>
        <begin position="580"/>
        <end position="700"/>
    </location>
</feature>
<evidence type="ECO:0000256" key="1">
    <source>
        <dbReference type="SAM" id="MobiDB-lite"/>
    </source>
</evidence>
<dbReference type="InterPro" id="IPR002156">
    <property type="entry name" value="RNaseH_domain"/>
</dbReference>
<feature type="domain" description="Reverse transcriptase zinc-binding" evidence="3">
    <location>
        <begin position="407"/>
        <end position="474"/>
    </location>
</feature>
<sequence>MWEAHEDFAHLIDQNWKAEHPTSMHDLEKKLEDLSASLSEWGKNTFGHVRRELKKLKGEMAAMRLAPGSVGPDHLEIKVVERIVELQHREEMMWKQRSRIQWLSEGDRNTQFFHIRARKSKNGAFKYLKDRMWKKIQGWLEQLLASAGKEVLIKAVAMEIPIFSMSCFKLPRGMCEAINAMLRSFWWGSKDGKRKTCWVSWETMCSPKFSGGMGFHDIEIFNLAMLARQAWRILQNPDALSSRILKAVYHPSSDFLEAQLGSHPSQVWRAIVDGRDAMKQGLIRRIGTGENTHAWNQNWLPRDHMLGPLACLEADGDPPTRVSSFIDSTTATWNTELLRTWFLPIDVEVIKSIPLSTRCFDDRWAWHYDKKGVLTVRSMYHLLVNTKKRREDWIDGRSASSDTRRDSMARRRLWSANVPPKIRVFLWRLAHQSIPTADVRCRRNMASSSACCLCGAADSWRHSLIDCAAARCVWALADEGVVEHLSRTDTPMARLWLAEMTETLSQDDFTRVAITMWAIWYAKRKIIYEEVYQSPLSTHLFIEGFLRDLAIQKPIEGRRGAPKQVHPRWIPPASGCVKLNVDAAMRKSSSGGVVAVICRGEAGDFMGSSTLTLDGITDPSTMEAIACREAMALAHDLLVDRVTVASDCLSVVNAIHINFAGSFSVVIDEIKEAAISLSLVSFRHESRESNKEAHRLARSATSSGLGLRATLLHPEQAAERLVVQCLHCGPADGVRAVVPERSCFDKAVGSRRRADQRRRSLAAGYRKASLGESSTYPLVQQGTGREKWAVSIGGRKKMRERTGQR</sequence>
<gene>
    <name evidence="4" type="ORF">QYE76_001955</name>
</gene>
<dbReference type="EMBL" id="JAUUTY010000005">
    <property type="protein sequence ID" value="KAK1627640.1"/>
    <property type="molecule type" value="Genomic_DNA"/>
</dbReference>
<dbReference type="GO" id="GO:0003676">
    <property type="term" value="F:nucleic acid binding"/>
    <property type="evidence" value="ECO:0007669"/>
    <property type="project" value="InterPro"/>
</dbReference>
<dbReference type="InterPro" id="IPR012337">
    <property type="entry name" value="RNaseH-like_sf"/>
</dbReference>
<dbReference type="PANTHER" id="PTHR33116">
    <property type="entry name" value="REVERSE TRANSCRIPTASE ZINC-BINDING DOMAIN-CONTAINING PROTEIN-RELATED-RELATED"/>
    <property type="match status" value="1"/>
</dbReference>
<evidence type="ECO:0000259" key="3">
    <source>
        <dbReference type="Pfam" id="PF13966"/>
    </source>
</evidence>
<name>A0AAD8RMQ6_LOLMU</name>